<protein>
    <submittedName>
        <fullName evidence="4">4'-phosphopantetheinyl transferase superfamily protein</fullName>
    </submittedName>
</protein>
<evidence type="ECO:0000313" key="4">
    <source>
        <dbReference type="EMBL" id="MEQ2558903.1"/>
    </source>
</evidence>
<name>A0ABV1HGR0_9FIRM</name>
<comment type="similarity">
    <text evidence="1">Belongs to the P-Pant transferase superfamily. Gsp/Sfp/HetI/AcpT family.</text>
</comment>
<dbReference type="Pfam" id="PF01648">
    <property type="entry name" value="ACPS"/>
    <property type="match status" value="1"/>
</dbReference>
<dbReference type="InterPro" id="IPR008278">
    <property type="entry name" value="4-PPantetheinyl_Trfase_dom"/>
</dbReference>
<dbReference type="InterPro" id="IPR037143">
    <property type="entry name" value="4-PPantetheinyl_Trfase_dom_sf"/>
</dbReference>
<evidence type="ECO:0000259" key="3">
    <source>
        <dbReference type="Pfam" id="PF01648"/>
    </source>
</evidence>
<dbReference type="SUPFAM" id="SSF56214">
    <property type="entry name" value="4'-phosphopantetheinyl transferase"/>
    <property type="match status" value="2"/>
</dbReference>
<gene>
    <name evidence="4" type="ORF">WMO43_13740</name>
</gene>
<reference evidence="4 5" key="1">
    <citation type="submission" date="2024-03" db="EMBL/GenBank/DDBJ databases">
        <title>Human intestinal bacterial collection.</title>
        <authorList>
            <person name="Pauvert C."/>
            <person name="Hitch T.C.A."/>
            <person name="Clavel T."/>
        </authorList>
    </citation>
    <scope>NUCLEOTIDE SEQUENCE [LARGE SCALE GENOMIC DNA]</scope>
    <source>
        <strain evidence="4 5">CLA-AA-H185</strain>
    </source>
</reference>
<dbReference type="PANTHER" id="PTHR12215:SF10">
    <property type="entry name" value="L-AMINOADIPATE-SEMIALDEHYDE DEHYDROGENASE-PHOSPHOPANTETHEINYL TRANSFERASE"/>
    <property type="match status" value="1"/>
</dbReference>
<proteinExistence type="inferred from homology"/>
<evidence type="ECO:0000256" key="1">
    <source>
        <dbReference type="ARBA" id="ARBA00010990"/>
    </source>
</evidence>
<evidence type="ECO:0000256" key="2">
    <source>
        <dbReference type="ARBA" id="ARBA00022679"/>
    </source>
</evidence>
<dbReference type="InterPro" id="IPR050559">
    <property type="entry name" value="P-Pant_transferase_sf"/>
</dbReference>
<dbReference type="EMBL" id="JBBMEX010000022">
    <property type="protein sequence ID" value="MEQ2558903.1"/>
    <property type="molecule type" value="Genomic_DNA"/>
</dbReference>
<dbReference type="Proteomes" id="UP001454489">
    <property type="component" value="Unassembled WGS sequence"/>
</dbReference>
<feature type="domain" description="4'-phosphopantetheinyl transferase" evidence="3">
    <location>
        <begin position="80"/>
        <end position="156"/>
    </location>
</feature>
<dbReference type="Gene3D" id="3.90.470.20">
    <property type="entry name" value="4'-phosphopantetheinyl transferase domain"/>
    <property type="match status" value="2"/>
</dbReference>
<organism evidence="4 5">
    <name type="scientific">Maccoyibacter intestinihominis</name>
    <dbReference type="NCBI Taxonomy" id="3133499"/>
    <lineage>
        <taxon>Bacteria</taxon>
        <taxon>Bacillati</taxon>
        <taxon>Bacillota</taxon>
        <taxon>Clostridia</taxon>
        <taxon>Lachnospirales</taxon>
        <taxon>Lachnospiraceae</taxon>
        <taxon>Maccoyibacter</taxon>
    </lineage>
</organism>
<comment type="caution">
    <text evidence="4">The sequence shown here is derived from an EMBL/GenBank/DDBJ whole genome shotgun (WGS) entry which is preliminary data.</text>
</comment>
<evidence type="ECO:0000313" key="5">
    <source>
        <dbReference type="Proteomes" id="UP001454489"/>
    </source>
</evidence>
<dbReference type="PANTHER" id="PTHR12215">
    <property type="entry name" value="PHOSPHOPANTETHEINE TRANSFERASE"/>
    <property type="match status" value="1"/>
</dbReference>
<keyword evidence="2 4" id="KW-0808">Transferase</keyword>
<sequence length="193" mass="22825">MSYFCHIYYCTKKKEENQKELSKRLLTYGFWHSFGISYEESMIERRSNGKPYYIGNENEIFFNLSHGQELIAVACADCEVGIDAESMRKVRENAMQRTCTRKEWEWLQQSEQKELDFLRLWTLKESYMKMTGKGFSIPPEMIGFTLDEKGKIQSEKEGVFRQYLLTEGVISVCIKENAETADHFKVRKVEWES</sequence>
<dbReference type="GO" id="GO:0016740">
    <property type="term" value="F:transferase activity"/>
    <property type="evidence" value="ECO:0007669"/>
    <property type="project" value="UniProtKB-KW"/>
</dbReference>
<accession>A0ABV1HGR0</accession>
<dbReference type="RefSeq" id="WP_353531563.1">
    <property type="nucleotide sequence ID" value="NZ_JBBMEX010000022.1"/>
</dbReference>
<keyword evidence="5" id="KW-1185">Reference proteome</keyword>